<proteinExistence type="predicted"/>
<organism evidence="2 3">
    <name type="scientific">Clavibacter californiensis</name>
    <dbReference type="NCBI Taxonomy" id="1401995"/>
    <lineage>
        <taxon>Bacteria</taxon>
        <taxon>Bacillati</taxon>
        <taxon>Actinomycetota</taxon>
        <taxon>Actinomycetes</taxon>
        <taxon>Micrococcales</taxon>
        <taxon>Microbacteriaceae</taxon>
        <taxon>Clavibacter</taxon>
    </lineage>
</organism>
<dbReference type="EMBL" id="QWEE01000338">
    <property type="protein sequence ID" value="RII89578.1"/>
    <property type="molecule type" value="Genomic_DNA"/>
</dbReference>
<feature type="compositionally biased region" description="Pro residues" evidence="1">
    <location>
        <begin position="48"/>
        <end position="68"/>
    </location>
</feature>
<gene>
    <name evidence="2" type="ORF">DZF98_13795</name>
</gene>
<keyword evidence="3" id="KW-1185">Reference proteome</keyword>
<comment type="caution">
    <text evidence="2">The sequence shown here is derived from an EMBL/GenBank/DDBJ whole genome shotgun (WGS) entry which is preliminary data.</text>
</comment>
<reference evidence="2 3" key="1">
    <citation type="submission" date="2018-08" db="EMBL/GenBank/DDBJ databases">
        <title>Genome Sequence of Clavibacter michiganensis Subspecies type strains, and the Atypical Peach-Colored Strains Isolated from Tomato.</title>
        <authorList>
            <person name="Osdaghi E."/>
            <person name="Portier P."/>
            <person name="Briand M."/>
            <person name="Jacques M.-A."/>
        </authorList>
    </citation>
    <scope>NUCLEOTIDE SEQUENCE [LARGE SCALE GENOMIC DNA]</scope>
    <source>
        <strain evidence="2 3">CFBP 8216</strain>
    </source>
</reference>
<sequence length="77" mass="7776">GPGSDRRPIASPVRLGELAAAYERRDAGPPSLAAAAPGVDGPPARVADPPPAADPPREPAPPTTPAPPRTTDRKDTP</sequence>
<accession>A0ABX9N6K3</accession>
<feature type="compositionally biased region" description="Low complexity" evidence="1">
    <location>
        <begin position="28"/>
        <end position="47"/>
    </location>
</feature>
<evidence type="ECO:0000313" key="2">
    <source>
        <dbReference type="EMBL" id="RII89578.1"/>
    </source>
</evidence>
<evidence type="ECO:0000256" key="1">
    <source>
        <dbReference type="SAM" id="MobiDB-lite"/>
    </source>
</evidence>
<dbReference type="Proteomes" id="UP000265355">
    <property type="component" value="Unassembled WGS sequence"/>
</dbReference>
<name>A0ABX9N6K3_9MICO</name>
<feature type="non-terminal residue" evidence="2">
    <location>
        <position position="1"/>
    </location>
</feature>
<protein>
    <submittedName>
        <fullName evidence="2">Pyridine nucleotide-disulfide oxidoreductase</fullName>
    </submittedName>
</protein>
<evidence type="ECO:0000313" key="3">
    <source>
        <dbReference type="Proteomes" id="UP000265355"/>
    </source>
</evidence>
<feature type="region of interest" description="Disordered" evidence="1">
    <location>
        <begin position="24"/>
        <end position="77"/>
    </location>
</feature>